<evidence type="ECO:0000256" key="5">
    <source>
        <dbReference type="ARBA" id="ARBA00023002"/>
    </source>
</evidence>
<proteinExistence type="inferred from homology"/>
<evidence type="ECO:0000256" key="11">
    <source>
        <dbReference type="PIRSR" id="PIRSR000445-4"/>
    </source>
</evidence>
<dbReference type="Gene3D" id="3.30.460.30">
    <property type="entry name" value="Glutamyl-tRNA reductase, N-terminal domain"/>
    <property type="match status" value="1"/>
</dbReference>
<feature type="site" description="Important for activity" evidence="8 11">
    <location>
        <position position="107"/>
    </location>
</feature>
<evidence type="ECO:0000256" key="7">
    <source>
        <dbReference type="ARBA" id="ARBA00047464"/>
    </source>
</evidence>
<comment type="domain">
    <text evidence="8">Possesses an unusual extended V-shaped dimeric structure with each monomer consisting of three distinct domains arranged along a curved 'spinal' alpha-helix. The N-terminal catalytic domain specifically recognizes the glutamate moiety of the substrate. The second domain is the NADPH-binding domain, and the third C-terminal domain is responsible for dimerization.</text>
</comment>
<feature type="active site" description="Nucleophile" evidence="8 9">
    <location>
        <position position="58"/>
    </location>
</feature>
<evidence type="ECO:0000256" key="9">
    <source>
        <dbReference type="PIRSR" id="PIRSR000445-1"/>
    </source>
</evidence>
<dbReference type="AlphaFoldDB" id="A0A4Q7P9Q7"/>
<dbReference type="Gene3D" id="3.40.50.720">
    <property type="entry name" value="NAD(P)-binding Rossmann-like Domain"/>
    <property type="match status" value="1"/>
</dbReference>
<accession>A0A4Q7P9Q7</accession>
<feature type="domain" description="Glutamyl-tRNA reductase N-terminal" evidence="15">
    <location>
        <begin position="14"/>
        <end position="164"/>
    </location>
</feature>
<evidence type="ECO:0000259" key="15">
    <source>
        <dbReference type="Pfam" id="PF05201"/>
    </source>
</evidence>
<feature type="domain" description="Tetrapyrrole biosynthesis glutamyl-tRNA reductase dimerisation" evidence="13">
    <location>
        <begin position="325"/>
        <end position="421"/>
    </location>
</feature>
<evidence type="ECO:0000313" key="17">
    <source>
        <dbReference type="Proteomes" id="UP000292209"/>
    </source>
</evidence>
<comment type="catalytic activity">
    <reaction evidence="7 8 12">
        <text>(S)-4-amino-5-oxopentanoate + tRNA(Glu) + NADP(+) = L-glutamyl-tRNA(Glu) + NADPH + H(+)</text>
        <dbReference type="Rhea" id="RHEA:12344"/>
        <dbReference type="Rhea" id="RHEA-COMP:9663"/>
        <dbReference type="Rhea" id="RHEA-COMP:9680"/>
        <dbReference type="ChEBI" id="CHEBI:15378"/>
        <dbReference type="ChEBI" id="CHEBI:57501"/>
        <dbReference type="ChEBI" id="CHEBI:57783"/>
        <dbReference type="ChEBI" id="CHEBI:58349"/>
        <dbReference type="ChEBI" id="CHEBI:78442"/>
        <dbReference type="ChEBI" id="CHEBI:78520"/>
        <dbReference type="EC" id="1.2.1.70"/>
    </reaction>
</comment>
<dbReference type="Pfam" id="PF05201">
    <property type="entry name" value="GlutR_N"/>
    <property type="match status" value="1"/>
</dbReference>
<dbReference type="Pfam" id="PF00745">
    <property type="entry name" value="GlutR_dimer"/>
    <property type="match status" value="1"/>
</dbReference>
<protein>
    <recommendedName>
        <fullName evidence="3 8">Glutamyl-tRNA reductase</fullName>
        <shortName evidence="8">GluTR</shortName>
        <ecNumber evidence="3 8">1.2.1.70</ecNumber>
    </recommendedName>
</protein>
<evidence type="ECO:0000313" key="16">
    <source>
        <dbReference type="EMBL" id="RZS96260.1"/>
    </source>
</evidence>
<gene>
    <name evidence="8" type="primary">hemA</name>
    <name evidence="16" type="ORF">BC751_1827</name>
</gene>
<dbReference type="InterPro" id="IPR000343">
    <property type="entry name" value="4pyrrol_synth_GluRdtase"/>
</dbReference>
<evidence type="ECO:0000259" key="13">
    <source>
        <dbReference type="Pfam" id="PF00745"/>
    </source>
</evidence>
<dbReference type="EC" id="1.2.1.70" evidence="3 8"/>
<dbReference type="EMBL" id="SGXG01000001">
    <property type="protein sequence ID" value="RZS96260.1"/>
    <property type="molecule type" value="Genomic_DNA"/>
</dbReference>
<feature type="binding site" evidence="8 10">
    <location>
        <begin position="197"/>
        <end position="202"/>
    </location>
    <ligand>
        <name>NADP(+)</name>
        <dbReference type="ChEBI" id="CHEBI:58349"/>
    </ligand>
</feature>
<feature type="domain" description="Quinate/shikimate 5-dehydrogenase/glutamyl-tRNA reductase" evidence="14">
    <location>
        <begin position="179"/>
        <end position="309"/>
    </location>
</feature>
<name>A0A4Q7P9Q7_9BACT</name>
<dbReference type="Proteomes" id="UP000292209">
    <property type="component" value="Unassembled WGS sequence"/>
</dbReference>
<organism evidence="16 17">
    <name type="scientific">Cecembia calidifontis</name>
    <dbReference type="NCBI Taxonomy" id="1187080"/>
    <lineage>
        <taxon>Bacteria</taxon>
        <taxon>Pseudomonadati</taxon>
        <taxon>Bacteroidota</taxon>
        <taxon>Cytophagia</taxon>
        <taxon>Cytophagales</taxon>
        <taxon>Cyclobacteriaceae</taxon>
        <taxon>Cecembia</taxon>
    </lineage>
</organism>
<dbReference type="InterPro" id="IPR036343">
    <property type="entry name" value="GluRdtase_N_sf"/>
</dbReference>
<dbReference type="SUPFAM" id="SSF69075">
    <property type="entry name" value="Glutamyl tRNA-reductase dimerization domain"/>
    <property type="match status" value="1"/>
</dbReference>
<dbReference type="InterPro" id="IPR006151">
    <property type="entry name" value="Shikm_DH/Glu-tRNA_Rdtase"/>
</dbReference>
<comment type="miscellaneous">
    <text evidence="8">During catalysis, the active site Cys acts as a nucleophile attacking the alpha-carbonyl group of tRNA-bound glutamate with the formation of a thioester intermediate between enzyme and glutamate, and the concomitant release of tRNA(Glu). The thioester intermediate is finally reduced by direct hydride transfer from NADPH, to form the product GSA.</text>
</comment>
<dbReference type="HAMAP" id="MF_00087">
    <property type="entry name" value="Glu_tRNA_reductase"/>
    <property type="match status" value="1"/>
</dbReference>
<evidence type="ECO:0000259" key="14">
    <source>
        <dbReference type="Pfam" id="PF01488"/>
    </source>
</evidence>
<keyword evidence="6 8" id="KW-0627">Porphyrin biosynthesis</keyword>
<dbReference type="FunFam" id="3.40.50.720:FF:000031">
    <property type="entry name" value="Glutamyl-tRNA reductase"/>
    <property type="match status" value="1"/>
</dbReference>
<dbReference type="UniPathway" id="UPA00251">
    <property type="reaction ID" value="UER00316"/>
</dbReference>
<evidence type="ECO:0000256" key="4">
    <source>
        <dbReference type="ARBA" id="ARBA00022857"/>
    </source>
</evidence>
<dbReference type="PIRSF" id="PIRSF000445">
    <property type="entry name" value="4pyrrol_synth_GluRdtase"/>
    <property type="match status" value="1"/>
</dbReference>
<comment type="pathway">
    <text evidence="1 8 12">Porphyrin-containing compound metabolism; protoporphyrin-IX biosynthesis; 5-aminolevulinate from L-glutamyl-tRNA(Glu): step 1/2.</text>
</comment>
<dbReference type="Pfam" id="PF01488">
    <property type="entry name" value="Shikimate_DH"/>
    <property type="match status" value="1"/>
</dbReference>
<sequence>MLKVPVMQNKFRAISLSYKNAPVEIREVIALDEGSIHSLLVKLKEFFSISDTLILSTCNRTEVYYSHDLDISTEIIKLIGLEKGLTNVVDYLEYFNILNEDKEAIEHLFKVSVGLEAQVVGDMQIANQVKRAYQSSADLDMAGPFLHRLMHTIFYTNKRVVQETAFRDGAASVSYAAVELIEEITSNTYQPRVLLIGVGEIGEDVAKNMVHIPEAKVTITNRTFEKAKALADELGFEVIPFEQCFEAMKSADVVVSSIMKSEPFITKELVKSMEIPSYKLFVDLSVPRSIETTIEEAPGVLLYNVDNIRSKASETLERRLASIPQVEKIIEESIEEFFNWKKEMMVSPTINKLKNALEQIRQEEMARFLKNANDKEIAIIDKITKSMMQKILKVPVVQLRAACQRDDADKMISTLSDLFDLEKVSDKKNEA</sequence>
<comment type="function">
    <text evidence="8">Catalyzes the NADPH-dependent reduction of glutamyl-tRNA(Glu) to glutamate 1-semialdehyde (GSA).</text>
</comment>
<dbReference type="CDD" id="cd05213">
    <property type="entry name" value="NAD_bind_Glutamyl_tRNA_reduct"/>
    <property type="match status" value="1"/>
</dbReference>
<dbReference type="PANTHER" id="PTHR43013:SF1">
    <property type="entry name" value="GLUTAMYL-TRNA REDUCTASE"/>
    <property type="match status" value="1"/>
</dbReference>
<feature type="binding site" evidence="8">
    <location>
        <begin position="122"/>
        <end position="124"/>
    </location>
    <ligand>
        <name>substrate</name>
    </ligand>
</feature>
<dbReference type="NCBIfam" id="TIGR01035">
    <property type="entry name" value="hemA"/>
    <property type="match status" value="1"/>
</dbReference>
<keyword evidence="5 8" id="KW-0560">Oxidoreductase</keyword>
<evidence type="ECO:0000256" key="3">
    <source>
        <dbReference type="ARBA" id="ARBA00012970"/>
    </source>
</evidence>
<evidence type="ECO:0000256" key="12">
    <source>
        <dbReference type="RuleBase" id="RU000584"/>
    </source>
</evidence>
<reference evidence="16 17" key="1">
    <citation type="submission" date="2019-02" db="EMBL/GenBank/DDBJ databases">
        <title>Genomic Encyclopedia of Archaeal and Bacterial Type Strains, Phase II (KMG-II): from individual species to whole genera.</title>
        <authorList>
            <person name="Goeker M."/>
        </authorList>
    </citation>
    <scope>NUCLEOTIDE SEQUENCE [LARGE SCALE GENOMIC DNA]</scope>
    <source>
        <strain evidence="16 17">DSM 21411</strain>
    </source>
</reference>
<feature type="binding site" evidence="8">
    <location>
        <position position="128"/>
    </location>
    <ligand>
        <name>substrate</name>
    </ligand>
</feature>
<dbReference type="SUPFAM" id="SSF51735">
    <property type="entry name" value="NAD(P)-binding Rossmann-fold domains"/>
    <property type="match status" value="1"/>
</dbReference>
<evidence type="ECO:0000256" key="8">
    <source>
        <dbReference type="HAMAP-Rule" id="MF_00087"/>
    </source>
</evidence>
<dbReference type="SUPFAM" id="SSF69742">
    <property type="entry name" value="Glutamyl tRNA-reductase catalytic, N-terminal domain"/>
    <property type="match status" value="1"/>
</dbReference>
<feature type="binding site" evidence="8">
    <location>
        <begin position="57"/>
        <end position="60"/>
    </location>
    <ligand>
        <name>substrate</name>
    </ligand>
</feature>
<comment type="caution">
    <text evidence="16">The sequence shown here is derived from an EMBL/GenBank/DDBJ whole genome shotgun (WGS) entry which is preliminary data.</text>
</comment>
<evidence type="ECO:0000256" key="6">
    <source>
        <dbReference type="ARBA" id="ARBA00023244"/>
    </source>
</evidence>
<dbReference type="InterPro" id="IPR036453">
    <property type="entry name" value="GluRdtase_dimer_dom_sf"/>
</dbReference>
<comment type="similarity">
    <text evidence="2 8 12">Belongs to the glutamyl-tRNA reductase family.</text>
</comment>
<dbReference type="GO" id="GO:0008883">
    <property type="term" value="F:glutamyl-tRNA reductase activity"/>
    <property type="evidence" value="ECO:0007669"/>
    <property type="project" value="UniProtKB-UniRule"/>
</dbReference>
<dbReference type="PANTHER" id="PTHR43013">
    <property type="entry name" value="GLUTAMYL-TRNA REDUCTASE"/>
    <property type="match status" value="1"/>
</dbReference>
<dbReference type="InterPro" id="IPR036291">
    <property type="entry name" value="NAD(P)-bd_dom_sf"/>
</dbReference>
<dbReference type="InterPro" id="IPR015896">
    <property type="entry name" value="4pyrrol_synth_GluRdtase_dimer"/>
</dbReference>
<dbReference type="GO" id="GO:0050661">
    <property type="term" value="F:NADP binding"/>
    <property type="evidence" value="ECO:0007669"/>
    <property type="project" value="InterPro"/>
</dbReference>
<dbReference type="GO" id="GO:0019353">
    <property type="term" value="P:protoporphyrinogen IX biosynthetic process from glutamate"/>
    <property type="evidence" value="ECO:0007669"/>
    <property type="project" value="TreeGrafter"/>
</dbReference>
<evidence type="ECO:0000256" key="10">
    <source>
        <dbReference type="PIRSR" id="PIRSR000445-3"/>
    </source>
</evidence>
<evidence type="ECO:0000256" key="2">
    <source>
        <dbReference type="ARBA" id="ARBA00005916"/>
    </source>
</evidence>
<keyword evidence="4 8" id="KW-0521">NADP</keyword>
<evidence type="ECO:0000256" key="1">
    <source>
        <dbReference type="ARBA" id="ARBA00005059"/>
    </source>
</evidence>
<comment type="caution">
    <text evidence="8">Lacks conserved residue(s) required for the propagation of feature annotation.</text>
</comment>
<dbReference type="InterPro" id="IPR015895">
    <property type="entry name" value="4pyrrol_synth_GluRdtase_N"/>
</dbReference>
<comment type="subunit">
    <text evidence="8">Homodimer.</text>
</comment>
<keyword evidence="17" id="KW-1185">Reference proteome</keyword>